<name>A0A2G8SCM6_9APHY</name>
<evidence type="ECO:0000313" key="2">
    <source>
        <dbReference type="Proteomes" id="UP000230002"/>
    </source>
</evidence>
<reference evidence="1 2" key="1">
    <citation type="journal article" date="2015" name="Sci. Rep.">
        <title>Chromosome-level genome map provides insights into diverse defense mechanisms in the medicinal fungus Ganoderma sinense.</title>
        <authorList>
            <person name="Zhu Y."/>
            <person name="Xu J."/>
            <person name="Sun C."/>
            <person name="Zhou S."/>
            <person name="Xu H."/>
            <person name="Nelson D.R."/>
            <person name="Qian J."/>
            <person name="Song J."/>
            <person name="Luo H."/>
            <person name="Xiang L."/>
            <person name="Li Y."/>
            <person name="Xu Z."/>
            <person name="Ji A."/>
            <person name="Wang L."/>
            <person name="Lu S."/>
            <person name="Hayward A."/>
            <person name="Sun W."/>
            <person name="Li X."/>
            <person name="Schwartz D.C."/>
            <person name="Wang Y."/>
            <person name="Chen S."/>
        </authorList>
    </citation>
    <scope>NUCLEOTIDE SEQUENCE [LARGE SCALE GENOMIC DNA]</scope>
    <source>
        <strain evidence="1 2">ZZ0214-1</strain>
    </source>
</reference>
<keyword evidence="2" id="KW-1185">Reference proteome</keyword>
<dbReference type="AlphaFoldDB" id="A0A2G8SCM6"/>
<evidence type="ECO:0000313" key="1">
    <source>
        <dbReference type="EMBL" id="PIL31501.1"/>
    </source>
</evidence>
<protein>
    <submittedName>
        <fullName evidence="1">Uncharacterized protein</fullName>
    </submittedName>
</protein>
<dbReference type="Proteomes" id="UP000230002">
    <property type="component" value="Unassembled WGS sequence"/>
</dbReference>
<gene>
    <name evidence="1" type="ORF">GSI_06203</name>
</gene>
<organism evidence="1 2">
    <name type="scientific">Ganoderma sinense ZZ0214-1</name>
    <dbReference type="NCBI Taxonomy" id="1077348"/>
    <lineage>
        <taxon>Eukaryota</taxon>
        <taxon>Fungi</taxon>
        <taxon>Dikarya</taxon>
        <taxon>Basidiomycota</taxon>
        <taxon>Agaricomycotina</taxon>
        <taxon>Agaricomycetes</taxon>
        <taxon>Polyporales</taxon>
        <taxon>Polyporaceae</taxon>
        <taxon>Ganoderma</taxon>
    </lineage>
</organism>
<dbReference type="EMBL" id="AYKW01000012">
    <property type="protein sequence ID" value="PIL31501.1"/>
    <property type="molecule type" value="Genomic_DNA"/>
</dbReference>
<accession>A0A2G8SCM6</accession>
<sequence length="218" mass="23091">MFQFSCPTVGEGPAMPSSSAWTAFSWRISPSTRFAMTLAISSTTSFSPSRESAALVRPRRKSPASTDSLFPNAAGAEAVPLRSGDLSITSSCRSDATWIISTICARRTCVGRRASGAATVGTASAGGNGGGAGGWCGRCGGWREKDVWNDAVWSGMLGFQSLSTSARVRGRSSSSARPPAPSHSAAHFLRCQPEPKPFVAWEKRRTMRGRSCFDGCRK</sequence>
<comment type="caution">
    <text evidence="1">The sequence shown here is derived from an EMBL/GenBank/DDBJ whole genome shotgun (WGS) entry which is preliminary data.</text>
</comment>
<proteinExistence type="predicted"/>